<evidence type="ECO:0000313" key="2">
    <source>
        <dbReference type="EMBL" id="WGJ83466.1"/>
    </source>
</evidence>
<feature type="chain" id="PRO_5043367034" evidence="1">
    <location>
        <begin position="19"/>
        <end position="156"/>
    </location>
</feature>
<dbReference type="EMBL" id="OP575945">
    <property type="protein sequence ID" value="WGJ83466.1"/>
    <property type="molecule type" value="mRNA"/>
</dbReference>
<dbReference type="Gene3D" id="1.10.238.20">
    <property type="entry name" value="Pheromone/general odorant binding protein domain"/>
    <property type="match status" value="1"/>
</dbReference>
<gene>
    <name evidence="2" type="primary">OBP1</name>
</gene>
<organism evidence="2">
    <name type="scientific">Eocanthecona furcellata</name>
    <dbReference type="NCBI Taxonomy" id="696902"/>
    <lineage>
        <taxon>Eukaryota</taxon>
        <taxon>Metazoa</taxon>
        <taxon>Ecdysozoa</taxon>
        <taxon>Arthropoda</taxon>
        <taxon>Hexapoda</taxon>
        <taxon>Insecta</taxon>
        <taxon>Pterygota</taxon>
        <taxon>Neoptera</taxon>
        <taxon>Paraneoptera</taxon>
        <taxon>Hemiptera</taxon>
        <taxon>Heteroptera</taxon>
        <taxon>Panheteroptera</taxon>
        <taxon>Pentatomomorpha</taxon>
        <taxon>Pentatomoidea</taxon>
        <taxon>Pentatomidae</taxon>
        <taxon>Asopinae</taxon>
        <taxon>Eocanthecona</taxon>
    </lineage>
</organism>
<dbReference type="GO" id="GO:0005549">
    <property type="term" value="F:odorant binding"/>
    <property type="evidence" value="ECO:0007669"/>
    <property type="project" value="InterPro"/>
</dbReference>
<evidence type="ECO:0000256" key="1">
    <source>
        <dbReference type="SAM" id="SignalP"/>
    </source>
</evidence>
<dbReference type="AlphaFoldDB" id="A0AAT9TYI9"/>
<reference evidence="2" key="1">
    <citation type="submission" date="2022-10" db="EMBL/GenBank/DDBJ databases">
        <authorList>
            <person name="Pan Y."/>
            <person name="Chen W."/>
        </authorList>
    </citation>
    <scope>NUCLEOTIDE SEQUENCE</scope>
</reference>
<dbReference type="InterPro" id="IPR006170">
    <property type="entry name" value="PBP/GOBP"/>
</dbReference>
<name>A0AAT9TYI9_9HEMI</name>
<protein>
    <submittedName>
        <fullName evidence="2">Odorant-binding protein 1</fullName>
    </submittedName>
</protein>
<keyword evidence="1" id="KW-0732">Signal</keyword>
<sequence length="156" mass="17628">MAKFFLVILAICFLGASGVRFTEDKVAFKNATWKKCQEQENAPDEGMKEFYAFNSMEGLKDHKCAVKCINEEYGLYLKNGTISRPRLVQIIHYLSKDPKTRENLIATTDECIASVADQASSGIVRKNCINCKHSTYKQTCFQPCTPPSYQRIRGIA</sequence>
<proteinExistence type="evidence at transcript level"/>
<dbReference type="Pfam" id="PF01395">
    <property type="entry name" value="PBP_GOBP"/>
    <property type="match status" value="1"/>
</dbReference>
<dbReference type="SUPFAM" id="SSF47565">
    <property type="entry name" value="Insect pheromone/odorant-binding proteins"/>
    <property type="match status" value="1"/>
</dbReference>
<dbReference type="InterPro" id="IPR036728">
    <property type="entry name" value="PBP_GOBP_sf"/>
</dbReference>
<feature type="signal peptide" evidence="1">
    <location>
        <begin position="1"/>
        <end position="18"/>
    </location>
</feature>
<accession>A0AAT9TYI9</accession>